<evidence type="ECO:0000259" key="8">
    <source>
        <dbReference type="PROSITE" id="PS50850"/>
    </source>
</evidence>
<proteinExistence type="predicted"/>
<feature type="transmembrane region" description="Helical" evidence="7">
    <location>
        <begin position="373"/>
        <end position="398"/>
    </location>
</feature>
<feature type="transmembrane region" description="Helical" evidence="7">
    <location>
        <begin position="348"/>
        <end position="367"/>
    </location>
</feature>
<dbReference type="GO" id="GO:0046943">
    <property type="term" value="F:carboxylic acid transmembrane transporter activity"/>
    <property type="evidence" value="ECO:0007669"/>
    <property type="project" value="TreeGrafter"/>
</dbReference>
<keyword evidence="4 7" id="KW-0812">Transmembrane</keyword>
<keyword evidence="3" id="KW-0997">Cell inner membrane</keyword>
<dbReference type="InterPro" id="IPR011701">
    <property type="entry name" value="MFS"/>
</dbReference>
<accession>A0A744HFU5</accession>
<keyword evidence="5 7" id="KW-1133">Transmembrane helix</keyword>
<comment type="subcellular location">
    <subcellularLocation>
        <location evidence="1">Cell inner membrane</location>
        <topology evidence="1">Multi-pass membrane protein</topology>
    </subcellularLocation>
</comment>
<dbReference type="SUPFAM" id="SSF103473">
    <property type="entry name" value="MFS general substrate transporter"/>
    <property type="match status" value="1"/>
</dbReference>
<reference evidence="9" key="2">
    <citation type="submission" date="2020-02" db="EMBL/GenBank/DDBJ databases">
        <authorList>
            <consortium name="NCBI Pathogen Detection Project"/>
        </authorList>
    </citation>
    <scope>NUCLEOTIDE SEQUENCE</scope>
    <source>
        <strain evidence="9">MA.CCC_P4</strain>
    </source>
</reference>
<evidence type="ECO:0000256" key="5">
    <source>
        <dbReference type="ARBA" id="ARBA00022989"/>
    </source>
</evidence>
<dbReference type="PANTHER" id="PTHR23508:SF10">
    <property type="entry name" value="CARBOXYLIC ACID TRANSPORTER PROTEIN HOMOLOG"/>
    <property type="match status" value="1"/>
</dbReference>
<dbReference type="PANTHER" id="PTHR23508">
    <property type="entry name" value="CARBOXYLIC ACID TRANSPORTER PROTEIN HOMOLOG"/>
    <property type="match status" value="1"/>
</dbReference>
<dbReference type="InterPro" id="IPR020846">
    <property type="entry name" value="MFS_dom"/>
</dbReference>
<dbReference type="InterPro" id="IPR036259">
    <property type="entry name" value="MFS_trans_sf"/>
</dbReference>
<feature type="transmembrane region" description="Helical" evidence="7">
    <location>
        <begin position="260"/>
        <end position="281"/>
    </location>
</feature>
<protein>
    <submittedName>
        <fullName evidence="9">MFS transporter</fullName>
    </submittedName>
</protein>
<dbReference type="AlphaFoldDB" id="A0A744HFU5"/>
<dbReference type="PROSITE" id="PS50850">
    <property type="entry name" value="MFS"/>
    <property type="match status" value="1"/>
</dbReference>
<name>A0A744HFU5_SALER</name>
<reference evidence="9" key="1">
    <citation type="journal article" date="2018" name="Genome Biol.">
        <title>SKESA: strategic k-mer extension for scrupulous assemblies.</title>
        <authorList>
            <person name="Souvorov A."/>
            <person name="Agarwala R."/>
            <person name="Lipman D.J."/>
        </authorList>
    </citation>
    <scope>NUCLEOTIDE SEQUENCE</scope>
    <source>
        <strain evidence="9">MA.CCC_P4</strain>
    </source>
</reference>
<feature type="transmembrane region" description="Helical" evidence="7">
    <location>
        <begin position="139"/>
        <end position="163"/>
    </location>
</feature>
<feature type="transmembrane region" description="Helical" evidence="7">
    <location>
        <begin position="313"/>
        <end position="336"/>
    </location>
</feature>
<evidence type="ECO:0000256" key="7">
    <source>
        <dbReference type="SAM" id="Phobius"/>
    </source>
</evidence>
<dbReference type="Gene3D" id="1.20.1250.20">
    <property type="entry name" value="MFS general substrate transporter like domains"/>
    <property type="match status" value="2"/>
</dbReference>
<evidence type="ECO:0000256" key="3">
    <source>
        <dbReference type="ARBA" id="ARBA00022519"/>
    </source>
</evidence>
<evidence type="ECO:0000256" key="6">
    <source>
        <dbReference type="ARBA" id="ARBA00023136"/>
    </source>
</evidence>
<feature type="transmembrane region" description="Helical" evidence="7">
    <location>
        <begin position="288"/>
        <end position="307"/>
    </location>
</feature>
<feature type="transmembrane region" description="Helical" evidence="7">
    <location>
        <begin position="169"/>
        <end position="188"/>
    </location>
</feature>
<dbReference type="Pfam" id="PF07690">
    <property type="entry name" value="MFS_1"/>
    <property type="match status" value="1"/>
</dbReference>
<evidence type="ECO:0000313" key="9">
    <source>
        <dbReference type="EMBL" id="HAF2412812.1"/>
    </source>
</evidence>
<comment type="caution">
    <text evidence="9">The sequence shown here is derived from an EMBL/GenBank/DDBJ whole genome shotgun (WGS) entry which is preliminary data.</text>
</comment>
<evidence type="ECO:0000256" key="2">
    <source>
        <dbReference type="ARBA" id="ARBA00022475"/>
    </source>
</evidence>
<sequence>MFSWFSNLNKAQRMAFWACFGGWALDALDIQIYAQAIPALVETWGITKAQAGLAGGISLFSLALGGWLAGALADKWGRVRTLQLTIIWFSLFTLLTAFAHNFNQLLVFKALQGFGFGGEWAVGAALLSETLPTQVRGRALGLVQSAWAVGWGAAVLVYTVVFAYVDHALAWRILFGLGALPALLILYIRRHIHEPAHAPVPAQAAPRTFSAFVIFFPQLLFVTLAGALFSVGARGGYYALMTWLPTFLQNERHLSTGSSSGYLAVIIIAFWCGCAACAFLMDKLGRRNTVIGFSLCCLLTVFVYMYAPLSAGSMLVLGFPLGFFAAGVPASMGAWFSELYPHYARGAGVGFCYCFGGIVASGFPWLVGAMSETMGLGLAITVITCACYALVLIAALLLRETGRETLDT</sequence>
<keyword evidence="6 7" id="KW-0472">Membrane</keyword>
<keyword evidence="2" id="KW-1003">Cell membrane</keyword>
<dbReference type="GO" id="GO:0005886">
    <property type="term" value="C:plasma membrane"/>
    <property type="evidence" value="ECO:0007669"/>
    <property type="project" value="UniProtKB-SubCell"/>
</dbReference>
<feature type="transmembrane region" description="Helical" evidence="7">
    <location>
        <begin position="81"/>
        <end position="100"/>
    </location>
</feature>
<dbReference type="EMBL" id="DAAUQJ010000006">
    <property type="protein sequence ID" value="HAF2412812.1"/>
    <property type="molecule type" value="Genomic_DNA"/>
</dbReference>
<evidence type="ECO:0000256" key="1">
    <source>
        <dbReference type="ARBA" id="ARBA00004429"/>
    </source>
</evidence>
<evidence type="ECO:0000256" key="4">
    <source>
        <dbReference type="ARBA" id="ARBA00022692"/>
    </source>
</evidence>
<dbReference type="InterPro" id="IPR005829">
    <property type="entry name" value="Sugar_transporter_CS"/>
</dbReference>
<gene>
    <name evidence="9" type="ORF">G8N70_003150</name>
</gene>
<organism evidence="9">
    <name type="scientific">Salmonella enterica</name>
    <name type="common">Salmonella choleraesuis</name>
    <dbReference type="NCBI Taxonomy" id="28901"/>
    <lineage>
        <taxon>Bacteria</taxon>
        <taxon>Pseudomonadati</taxon>
        <taxon>Pseudomonadota</taxon>
        <taxon>Gammaproteobacteria</taxon>
        <taxon>Enterobacterales</taxon>
        <taxon>Enterobacteriaceae</taxon>
        <taxon>Salmonella</taxon>
    </lineage>
</organism>
<dbReference type="PROSITE" id="PS00217">
    <property type="entry name" value="SUGAR_TRANSPORT_2"/>
    <property type="match status" value="1"/>
</dbReference>
<feature type="transmembrane region" description="Helical" evidence="7">
    <location>
        <begin position="50"/>
        <end position="69"/>
    </location>
</feature>
<feature type="transmembrane region" description="Helical" evidence="7">
    <location>
        <begin position="209"/>
        <end position="240"/>
    </location>
</feature>
<feature type="domain" description="Major facilitator superfamily (MFS) profile" evidence="8">
    <location>
        <begin position="15"/>
        <end position="403"/>
    </location>
</feature>